<keyword evidence="3 6" id="KW-0378">Hydrolase</keyword>
<keyword evidence="7" id="KW-0812">Transmembrane</keyword>
<dbReference type="InterPro" id="IPR038765">
    <property type="entry name" value="Papain-like_cys_pep_sf"/>
</dbReference>
<dbReference type="CDD" id="cd00044">
    <property type="entry name" value="CysPc"/>
    <property type="match status" value="1"/>
</dbReference>
<dbReference type="GO" id="GO:0004198">
    <property type="term" value="F:calcium-dependent cysteine-type endopeptidase activity"/>
    <property type="evidence" value="ECO:0007669"/>
    <property type="project" value="InterPro"/>
</dbReference>
<dbReference type="SMART" id="SM00230">
    <property type="entry name" value="CysPc"/>
    <property type="match status" value="1"/>
</dbReference>
<dbReference type="RefSeq" id="XP_007511287.1">
    <property type="nucleotide sequence ID" value="XM_007511225.1"/>
</dbReference>
<comment type="similarity">
    <text evidence="1">Belongs to the peptidase C2 family.</text>
</comment>
<feature type="transmembrane region" description="Helical" evidence="7">
    <location>
        <begin position="43"/>
        <end position="67"/>
    </location>
</feature>
<dbReference type="PANTHER" id="PTHR10183:SF379">
    <property type="entry name" value="CALPAIN-5"/>
    <property type="match status" value="1"/>
</dbReference>
<feature type="active site" evidence="5 6">
    <location>
        <position position="414"/>
    </location>
</feature>
<dbReference type="GO" id="GO:0006508">
    <property type="term" value="P:proteolysis"/>
    <property type="evidence" value="ECO:0007669"/>
    <property type="project" value="UniProtKB-KW"/>
</dbReference>
<dbReference type="GO" id="GO:0005737">
    <property type="term" value="C:cytoplasm"/>
    <property type="evidence" value="ECO:0007669"/>
    <property type="project" value="TreeGrafter"/>
</dbReference>
<sequence length="536" mass="61090">MAAKSNDPCQICDRFFTFLFTSLIGFFTWFFKGTLDGNSPFSLIAFPIVLLWHSIFIYAIPTVVIYVKRAYRVFLSFLCKPFGGYVLDDSPHFHTTALVLGKYKEKDGEESLKELLEEQGCKTYEEWHKTIELVRFKDLGPIGSKKVSEENNNTFLFKNGIDPSDIGQGSLGDCWLLAAIACLAEHPEALRKLFIDREINPRGYYKLRLFHAAREKWVTVGVDDRFPVKVATTKLLKKKKLLFLRETDNELWVCLLQKAFAKIFGGYAQLDGGHSVVAWNFLTGGNCMILKREANETVWDKTEFTFGSEKSFKDSYCIRVGRSSVFYRPTSDPEFKKKTEDQVFDILRAYAKARCLLGASVNKRDDEEVEAKRETGLIAQHAYSILECRRPGMKSMDKVYDKGKTGVKLVKLRNPWGDEHEWKGAWSDGSKEWTENPTFAEELNYVSKANDGVFWMEWSDFNENFTKIQICDRDANKDLSLEIFENHPKCGPCLGCAFGCASFWCKCNGCRVIYFGNEKGDAMKSGAGCTKICTAV</sequence>
<evidence type="ECO:0000256" key="1">
    <source>
        <dbReference type="ARBA" id="ARBA00007623"/>
    </source>
</evidence>
<feature type="domain" description="Calpain catalytic" evidence="8">
    <location>
        <begin position="126"/>
        <end position="474"/>
    </location>
</feature>
<evidence type="ECO:0000256" key="7">
    <source>
        <dbReference type="SAM" id="Phobius"/>
    </source>
</evidence>
<gene>
    <name evidence="9" type="ORF">Bathy09g02210</name>
</gene>
<keyword evidence="7" id="KW-1133">Transmembrane helix</keyword>
<dbReference type="PROSITE" id="PS00139">
    <property type="entry name" value="THIOL_PROTEASE_CYS"/>
    <property type="match status" value="1"/>
</dbReference>
<organism evidence="9 10">
    <name type="scientific">Bathycoccus prasinos</name>
    <dbReference type="NCBI Taxonomy" id="41875"/>
    <lineage>
        <taxon>Eukaryota</taxon>
        <taxon>Viridiplantae</taxon>
        <taxon>Chlorophyta</taxon>
        <taxon>Mamiellophyceae</taxon>
        <taxon>Mamiellales</taxon>
        <taxon>Bathycoccaceae</taxon>
        <taxon>Bathycoccus</taxon>
    </lineage>
</organism>
<dbReference type="EMBL" id="FO082270">
    <property type="protein sequence ID" value="CCO66847.1"/>
    <property type="molecule type" value="Genomic_DNA"/>
</dbReference>
<feature type="active site" evidence="5 6">
    <location>
        <position position="174"/>
    </location>
</feature>
<dbReference type="PANTHER" id="PTHR10183">
    <property type="entry name" value="CALPAIN"/>
    <property type="match status" value="1"/>
</dbReference>
<dbReference type="SUPFAM" id="SSF54001">
    <property type="entry name" value="Cysteine proteinases"/>
    <property type="match status" value="1"/>
</dbReference>
<evidence type="ECO:0000256" key="2">
    <source>
        <dbReference type="ARBA" id="ARBA00022670"/>
    </source>
</evidence>
<dbReference type="Gene3D" id="3.90.70.10">
    <property type="entry name" value="Cysteine proteinases"/>
    <property type="match status" value="1"/>
</dbReference>
<dbReference type="KEGG" id="bpg:Bathy09g02210"/>
<protein>
    <recommendedName>
        <fullName evidence="8">Calpain catalytic domain-containing protein</fullName>
    </recommendedName>
</protein>
<reference evidence="9 10" key="1">
    <citation type="submission" date="2011-10" db="EMBL/GenBank/DDBJ databases">
        <authorList>
            <person name="Genoscope - CEA"/>
        </authorList>
    </citation>
    <scope>NUCLEOTIDE SEQUENCE [LARGE SCALE GENOMIC DNA]</scope>
    <source>
        <strain evidence="9 10">RCC 1105</strain>
    </source>
</reference>
<accession>K8F4A3</accession>
<dbReference type="AlphaFoldDB" id="K8F4A3"/>
<dbReference type="Proteomes" id="UP000198341">
    <property type="component" value="Chromosome 9"/>
</dbReference>
<evidence type="ECO:0000256" key="3">
    <source>
        <dbReference type="ARBA" id="ARBA00022801"/>
    </source>
</evidence>
<dbReference type="InterPro" id="IPR001300">
    <property type="entry name" value="Peptidase_C2_calpain_cat"/>
</dbReference>
<feature type="transmembrane region" description="Helical" evidence="7">
    <location>
        <begin position="12"/>
        <end position="31"/>
    </location>
</feature>
<evidence type="ECO:0000256" key="6">
    <source>
        <dbReference type="PROSITE-ProRule" id="PRU00239"/>
    </source>
</evidence>
<evidence type="ECO:0000256" key="4">
    <source>
        <dbReference type="ARBA" id="ARBA00022807"/>
    </source>
</evidence>
<evidence type="ECO:0000313" key="10">
    <source>
        <dbReference type="Proteomes" id="UP000198341"/>
    </source>
</evidence>
<evidence type="ECO:0000313" key="9">
    <source>
        <dbReference type="EMBL" id="CCO66847.1"/>
    </source>
</evidence>
<dbReference type="InterPro" id="IPR000169">
    <property type="entry name" value="Pept_cys_AS"/>
</dbReference>
<keyword evidence="4 6" id="KW-0788">Thiol protease</keyword>
<dbReference type="InterPro" id="IPR022684">
    <property type="entry name" value="Calpain_cysteine_protease"/>
</dbReference>
<dbReference type="FunFam" id="3.90.70.10:FF:000114">
    <property type="entry name" value="Calpain a"/>
    <property type="match status" value="1"/>
</dbReference>
<dbReference type="PROSITE" id="PS50203">
    <property type="entry name" value="CALPAIN_CAT"/>
    <property type="match status" value="1"/>
</dbReference>
<dbReference type="OrthoDB" id="424753at2759"/>
<dbReference type="STRING" id="41875.K8F4A3"/>
<keyword evidence="7" id="KW-0472">Membrane</keyword>
<dbReference type="eggNOG" id="KOG0045">
    <property type="taxonomic scope" value="Eukaryota"/>
</dbReference>
<proteinExistence type="inferred from homology"/>
<dbReference type="PRINTS" id="PR00704">
    <property type="entry name" value="CALPAIN"/>
</dbReference>
<keyword evidence="2 6" id="KW-0645">Protease</keyword>
<name>K8F4A3_9CHLO</name>
<feature type="active site" evidence="5 6">
    <location>
        <position position="381"/>
    </location>
</feature>
<dbReference type="GeneID" id="19013728"/>
<keyword evidence="10" id="KW-1185">Reference proteome</keyword>
<evidence type="ECO:0000256" key="5">
    <source>
        <dbReference type="PIRSR" id="PIRSR622684-1"/>
    </source>
</evidence>
<evidence type="ECO:0000259" key="8">
    <source>
        <dbReference type="PROSITE" id="PS50203"/>
    </source>
</evidence>
<dbReference type="Pfam" id="PF00648">
    <property type="entry name" value="Peptidase_C2"/>
    <property type="match status" value="1"/>
</dbReference>